<gene>
    <name evidence="1" type="ORF">M9H77_06415</name>
</gene>
<dbReference type="Proteomes" id="UP001060085">
    <property type="component" value="Linkage Group LG02"/>
</dbReference>
<keyword evidence="2" id="KW-1185">Reference proteome</keyword>
<accession>A0ACC0BS50</accession>
<reference evidence="2" key="1">
    <citation type="journal article" date="2023" name="Nat. Plants">
        <title>Single-cell RNA sequencing provides a high-resolution roadmap for understanding the multicellular compartmentation of specialized metabolism.</title>
        <authorList>
            <person name="Sun S."/>
            <person name="Shen X."/>
            <person name="Li Y."/>
            <person name="Li Y."/>
            <person name="Wang S."/>
            <person name="Li R."/>
            <person name="Zhang H."/>
            <person name="Shen G."/>
            <person name="Guo B."/>
            <person name="Wei J."/>
            <person name="Xu J."/>
            <person name="St-Pierre B."/>
            <person name="Chen S."/>
            <person name="Sun C."/>
        </authorList>
    </citation>
    <scope>NUCLEOTIDE SEQUENCE [LARGE SCALE GENOMIC DNA]</scope>
</reference>
<sequence>MARIINKGFIIILPILYFLIFTFIPSSAANHEEDGVFGNIYKALFPTIEVTLANDGDYPVFFMCKFTDKDNYLHTLEKGEIYRYNFTQIAFPMRWCYLYINQKSHGFFWAYNIRLRCTKCFWSIANYPYLYRSDRSRWERQKLYAPLGFNVTNYLINEDSLHP</sequence>
<comment type="caution">
    <text evidence="1">The sequence shown here is derived from an EMBL/GenBank/DDBJ whole genome shotgun (WGS) entry which is preliminary data.</text>
</comment>
<evidence type="ECO:0000313" key="2">
    <source>
        <dbReference type="Proteomes" id="UP001060085"/>
    </source>
</evidence>
<organism evidence="1 2">
    <name type="scientific">Catharanthus roseus</name>
    <name type="common">Madagascar periwinkle</name>
    <name type="synonym">Vinca rosea</name>
    <dbReference type="NCBI Taxonomy" id="4058"/>
    <lineage>
        <taxon>Eukaryota</taxon>
        <taxon>Viridiplantae</taxon>
        <taxon>Streptophyta</taxon>
        <taxon>Embryophyta</taxon>
        <taxon>Tracheophyta</taxon>
        <taxon>Spermatophyta</taxon>
        <taxon>Magnoliopsida</taxon>
        <taxon>eudicotyledons</taxon>
        <taxon>Gunneridae</taxon>
        <taxon>Pentapetalae</taxon>
        <taxon>asterids</taxon>
        <taxon>lamiids</taxon>
        <taxon>Gentianales</taxon>
        <taxon>Apocynaceae</taxon>
        <taxon>Rauvolfioideae</taxon>
        <taxon>Vinceae</taxon>
        <taxon>Catharanthinae</taxon>
        <taxon>Catharanthus</taxon>
    </lineage>
</organism>
<name>A0ACC0BS50_CATRO</name>
<evidence type="ECO:0000313" key="1">
    <source>
        <dbReference type="EMBL" id="KAI5675465.1"/>
    </source>
</evidence>
<proteinExistence type="predicted"/>
<dbReference type="EMBL" id="CM044702">
    <property type="protein sequence ID" value="KAI5675465.1"/>
    <property type="molecule type" value="Genomic_DNA"/>
</dbReference>
<protein>
    <submittedName>
        <fullName evidence="1">Uncharacterized protein</fullName>
    </submittedName>
</protein>